<evidence type="ECO:0000313" key="1">
    <source>
        <dbReference type="EMBL" id="TFK60018.1"/>
    </source>
</evidence>
<name>A0ACD3A2G4_9AGAR</name>
<dbReference type="Proteomes" id="UP000308600">
    <property type="component" value="Unassembled WGS sequence"/>
</dbReference>
<sequence length="201" mass="21624">MTLTFPPSGGTDSMVTKPNETCRIQGNGVWCGKTEIDSTVCLSFIKKEPTEVRIKSELGSCTISVRFIHTLTLCSSLIPFKTVFRPKKEEESNAAVPVQEATPTITSIDMDAVPVAAVLEGECDKGLHPSDPGRVESASLSHHASPNPTSLRVTRFFLEAVEIIQRPPFSGLDNRYSLARGSSASFAGQNAPMSDGQALQL</sequence>
<organism evidence="1 2">
    <name type="scientific">Pluteus cervinus</name>
    <dbReference type="NCBI Taxonomy" id="181527"/>
    <lineage>
        <taxon>Eukaryota</taxon>
        <taxon>Fungi</taxon>
        <taxon>Dikarya</taxon>
        <taxon>Basidiomycota</taxon>
        <taxon>Agaricomycotina</taxon>
        <taxon>Agaricomycetes</taxon>
        <taxon>Agaricomycetidae</taxon>
        <taxon>Agaricales</taxon>
        <taxon>Pluteineae</taxon>
        <taxon>Pluteaceae</taxon>
        <taxon>Pluteus</taxon>
    </lineage>
</organism>
<keyword evidence="2" id="KW-1185">Reference proteome</keyword>
<evidence type="ECO:0000313" key="2">
    <source>
        <dbReference type="Proteomes" id="UP000308600"/>
    </source>
</evidence>
<protein>
    <submittedName>
        <fullName evidence="1">Uncharacterized protein</fullName>
    </submittedName>
</protein>
<reference evidence="1 2" key="1">
    <citation type="journal article" date="2019" name="Nat. Ecol. Evol.">
        <title>Megaphylogeny resolves global patterns of mushroom evolution.</title>
        <authorList>
            <person name="Varga T."/>
            <person name="Krizsan K."/>
            <person name="Foldi C."/>
            <person name="Dima B."/>
            <person name="Sanchez-Garcia M."/>
            <person name="Sanchez-Ramirez S."/>
            <person name="Szollosi G.J."/>
            <person name="Szarkandi J.G."/>
            <person name="Papp V."/>
            <person name="Albert L."/>
            <person name="Andreopoulos W."/>
            <person name="Angelini C."/>
            <person name="Antonin V."/>
            <person name="Barry K.W."/>
            <person name="Bougher N.L."/>
            <person name="Buchanan P."/>
            <person name="Buyck B."/>
            <person name="Bense V."/>
            <person name="Catcheside P."/>
            <person name="Chovatia M."/>
            <person name="Cooper J."/>
            <person name="Damon W."/>
            <person name="Desjardin D."/>
            <person name="Finy P."/>
            <person name="Geml J."/>
            <person name="Haridas S."/>
            <person name="Hughes K."/>
            <person name="Justo A."/>
            <person name="Karasinski D."/>
            <person name="Kautmanova I."/>
            <person name="Kiss B."/>
            <person name="Kocsube S."/>
            <person name="Kotiranta H."/>
            <person name="LaButti K.M."/>
            <person name="Lechner B.E."/>
            <person name="Liimatainen K."/>
            <person name="Lipzen A."/>
            <person name="Lukacs Z."/>
            <person name="Mihaltcheva S."/>
            <person name="Morgado L.N."/>
            <person name="Niskanen T."/>
            <person name="Noordeloos M.E."/>
            <person name="Ohm R.A."/>
            <person name="Ortiz-Santana B."/>
            <person name="Ovrebo C."/>
            <person name="Racz N."/>
            <person name="Riley R."/>
            <person name="Savchenko A."/>
            <person name="Shiryaev A."/>
            <person name="Soop K."/>
            <person name="Spirin V."/>
            <person name="Szebenyi C."/>
            <person name="Tomsovsky M."/>
            <person name="Tulloss R.E."/>
            <person name="Uehling J."/>
            <person name="Grigoriev I.V."/>
            <person name="Vagvolgyi C."/>
            <person name="Papp T."/>
            <person name="Martin F.M."/>
            <person name="Miettinen O."/>
            <person name="Hibbett D.S."/>
            <person name="Nagy L.G."/>
        </authorList>
    </citation>
    <scope>NUCLEOTIDE SEQUENCE [LARGE SCALE GENOMIC DNA]</scope>
    <source>
        <strain evidence="1 2">NL-1719</strain>
    </source>
</reference>
<dbReference type="EMBL" id="ML208846">
    <property type="protein sequence ID" value="TFK60018.1"/>
    <property type="molecule type" value="Genomic_DNA"/>
</dbReference>
<accession>A0ACD3A2G4</accession>
<gene>
    <name evidence="1" type="ORF">BDN72DRAFT_553844</name>
</gene>
<proteinExistence type="predicted"/>